<accession>A0A1F6FIA7</accession>
<comment type="caution">
    <text evidence="2">The sequence shown here is derived from an EMBL/GenBank/DDBJ whole genome shotgun (WGS) entry which is preliminary data.</text>
</comment>
<dbReference type="Proteomes" id="UP000177395">
    <property type="component" value="Unassembled WGS sequence"/>
</dbReference>
<proteinExistence type="predicted"/>
<sequence>MVTKKNKKINPLDLFSKVGLLGLSLNTIRAHAEGEGPGGGGTDQQSVTEGDTIPGTDVTATVGETYGVDYNGDGLNDVSFDVTPQPSTPFLVVWNGEKFVHENDFLFGKPNTVFANYKVGLKKYEQGIGGDTYLLSDQLKTDKDGNLKMQIRELEPEESYIDKFEIGALDLKESEHYVVDGNLVDSYIFDTQEAKAVAGEMHHYHSKQNVFTAVEGAYTSLTPKDGESITMQAGDELVIRVSKAQLDPAVDTYVLVDSHFRDWSLGDQVPFSRLERFMIQSVALGQRSATAVAGAAMLASIAFVGITKTDSDTLAKLLNVPHSYADYTIGDPTRSLVISAGDSFGQTYLQTLFPRYVQAAQEVVRIPKDVIANLKDEFLTLRVKATKKHKVRAAFAFQGTAHIPKIETLSLQKLADTKTGADYTEQMKEKNGVFLHTIPGDVLDLVIKDTPKVANTKRRYVLRANGFYTRMSAKTTAIVGKNWLERLAPEDRNLLKGLRLS</sequence>
<evidence type="ECO:0000313" key="3">
    <source>
        <dbReference type="Proteomes" id="UP000177395"/>
    </source>
</evidence>
<dbReference type="STRING" id="1798531.A2392_02360"/>
<evidence type="ECO:0000313" key="2">
    <source>
        <dbReference type="EMBL" id="OGG85593.1"/>
    </source>
</evidence>
<feature type="region of interest" description="Disordered" evidence="1">
    <location>
        <begin position="31"/>
        <end position="56"/>
    </location>
</feature>
<organism evidence="2 3">
    <name type="scientific">Candidatus Kaiserbacteria bacterium RIFOXYB1_FULL_46_14</name>
    <dbReference type="NCBI Taxonomy" id="1798531"/>
    <lineage>
        <taxon>Bacteria</taxon>
        <taxon>Candidatus Kaiseribacteriota</taxon>
    </lineage>
</organism>
<name>A0A1F6FIA7_9BACT</name>
<dbReference type="EMBL" id="MFMS01000006">
    <property type="protein sequence ID" value="OGG85593.1"/>
    <property type="molecule type" value="Genomic_DNA"/>
</dbReference>
<gene>
    <name evidence="2" type="ORF">A2392_02360</name>
</gene>
<protein>
    <submittedName>
        <fullName evidence="2">Uncharacterized protein</fullName>
    </submittedName>
</protein>
<reference evidence="2 3" key="1">
    <citation type="journal article" date="2016" name="Nat. Commun.">
        <title>Thousands of microbial genomes shed light on interconnected biogeochemical processes in an aquifer system.</title>
        <authorList>
            <person name="Anantharaman K."/>
            <person name="Brown C.T."/>
            <person name="Hug L.A."/>
            <person name="Sharon I."/>
            <person name="Castelle C.J."/>
            <person name="Probst A.J."/>
            <person name="Thomas B.C."/>
            <person name="Singh A."/>
            <person name="Wilkins M.J."/>
            <person name="Karaoz U."/>
            <person name="Brodie E.L."/>
            <person name="Williams K.H."/>
            <person name="Hubbard S.S."/>
            <person name="Banfield J.F."/>
        </authorList>
    </citation>
    <scope>NUCLEOTIDE SEQUENCE [LARGE SCALE GENOMIC DNA]</scope>
</reference>
<evidence type="ECO:0000256" key="1">
    <source>
        <dbReference type="SAM" id="MobiDB-lite"/>
    </source>
</evidence>
<dbReference type="AlphaFoldDB" id="A0A1F6FIA7"/>